<comment type="similarity">
    <text evidence="5">Belongs to the SAT4 family.</text>
</comment>
<dbReference type="Pfam" id="PF20684">
    <property type="entry name" value="Fung_rhodopsin"/>
    <property type="match status" value="1"/>
</dbReference>
<evidence type="ECO:0000256" key="6">
    <source>
        <dbReference type="SAM" id="Phobius"/>
    </source>
</evidence>
<accession>A0A6A5T9N6</accession>
<dbReference type="EMBL" id="ML977038">
    <property type="protein sequence ID" value="KAF1949393.1"/>
    <property type="molecule type" value="Genomic_DNA"/>
</dbReference>
<dbReference type="InterPro" id="IPR052337">
    <property type="entry name" value="SAT4-like"/>
</dbReference>
<protein>
    <recommendedName>
        <fullName evidence="7">Rhodopsin domain-containing protein</fullName>
    </recommendedName>
</protein>
<evidence type="ECO:0000256" key="3">
    <source>
        <dbReference type="ARBA" id="ARBA00022989"/>
    </source>
</evidence>
<feature type="transmembrane region" description="Helical" evidence="6">
    <location>
        <begin position="87"/>
        <end position="114"/>
    </location>
</feature>
<organism evidence="8 9">
    <name type="scientific">Byssothecium circinans</name>
    <dbReference type="NCBI Taxonomy" id="147558"/>
    <lineage>
        <taxon>Eukaryota</taxon>
        <taxon>Fungi</taxon>
        <taxon>Dikarya</taxon>
        <taxon>Ascomycota</taxon>
        <taxon>Pezizomycotina</taxon>
        <taxon>Dothideomycetes</taxon>
        <taxon>Pleosporomycetidae</taxon>
        <taxon>Pleosporales</taxon>
        <taxon>Massarineae</taxon>
        <taxon>Massarinaceae</taxon>
        <taxon>Byssothecium</taxon>
    </lineage>
</organism>
<keyword evidence="3 6" id="KW-1133">Transmembrane helix</keyword>
<feature type="transmembrane region" description="Helical" evidence="6">
    <location>
        <begin position="45"/>
        <end position="67"/>
    </location>
</feature>
<dbReference type="OrthoDB" id="4682787at2759"/>
<keyword evidence="2 6" id="KW-0812">Transmembrane</keyword>
<name>A0A6A5T9N6_9PLEO</name>
<gene>
    <name evidence="8" type="ORF">CC80DRAFT_598981</name>
</gene>
<comment type="subcellular location">
    <subcellularLocation>
        <location evidence="1">Membrane</location>
        <topology evidence="1">Multi-pass membrane protein</topology>
    </subcellularLocation>
</comment>
<feature type="domain" description="Rhodopsin" evidence="7">
    <location>
        <begin position="29"/>
        <end position="280"/>
    </location>
</feature>
<dbReference type="PANTHER" id="PTHR33048:SF163">
    <property type="entry name" value="INTEGRAL MEMBRANE PROTEIN (AFU_ORTHOLOGUE AFUA_8G05510)"/>
    <property type="match status" value="1"/>
</dbReference>
<dbReference type="Proteomes" id="UP000800035">
    <property type="component" value="Unassembled WGS sequence"/>
</dbReference>
<evidence type="ECO:0000313" key="8">
    <source>
        <dbReference type="EMBL" id="KAF1949393.1"/>
    </source>
</evidence>
<reference evidence="8" key="1">
    <citation type="journal article" date="2020" name="Stud. Mycol.">
        <title>101 Dothideomycetes genomes: a test case for predicting lifestyles and emergence of pathogens.</title>
        <authorList>
            <person name="Haridas S."/>
            <person name="Albert R."/>
            <person name="Binder M."/>
            <person name="Bloem J."/>
            <person name="Labutti K."/>
            <person name="Salamov A."/>
            <person name="Andreopoulos B."/>
            <person name="Baker S."/>
            <person name="Barry K."/>
            <person name="Bills G."/>
            <person name="Bluhm B."/>
            <person name="Cannon C."/>
            <person name="Castanera R."/>
            <person name="Culley D."/>
            <person name="Daum C."/>
            <person name="Ezra D."/>
            <person name="Gonzalez J."/>
            <person name="Henrissat B."/>
            <person name="Kuo A."/>
            <person name="Liang C."/>
            <person name="Lipzen A."/>
            <person name="Lutzoni F."/>
            <person name="Magnuson J."/>
            <person name="Mondo S."/>
            <person name="Nolan M."/>
            <person name="Ohm R."/>
            <person name="Pangilinan J."/>
            <person name="Park H.-J."/>
            <person name="Ramirez L."/>
            <person name="Alfaro M."/>
            <person name="Sun H."/>
            <person name="Tritt A."/>
            <person name="Yoshinaga Y."/>
            <person name="Zwiers L.-H."/>
            <person name="Turgeon B."/>
            <person name="Goodwin S."/>
            <person name="Spatafora J."/>
            <person name="Crous P."/>
            <person name="Grigoriev I."/>
        </authorList>
    </citation>
    <scope>NUCLEOTIDE SEQUENCE</scope>
    <source>
        <strain evidence="8">CBS 675.92</strain>
    </source>
</reference>
<evidence type="ECO:0000256" key="2">
    <source>
        <dbReference type="ARBA" id="ARBA00022692"/>
    </source>
</evidence>
<dbReference type="GO" id="GO:0016020">
    <property type="term" value="C:membrane"/>
    <property type="evidence" value="ECO:0007669"/>
    <property type="project" value="UniProtKB-SubCell"/>
</dbReference>
<keyword evidence="9" id="KW-1185">Reference proteome</keyword>
<evidence type="ECO:0000259" key="7">
    <source>
        <dbReference type="Pfam" id="PF20684"/>
    </source>
</evidence>
<feature type="transmembrane region" description="Helical" evidence="6">
    <location>
        <begin position="208"/>
        <end position="230"/>
    </location>
</feature>
<evidence type="ECO:0000313" key="9">
    <source>
        <dbReference type="Proteomes" id="UP000800035"/>
    </source>
</evidence>
<evidence type="ECO:0000256" key="4">
    <source>
        <dbReference type="ARBA" id="ARBA00023136"/>
    </source>
</evidence>
<dbReference type="AlphaFoldDB" id="A0A6A5T9N6"/>
<feature type="transmembrane region" description="Helical" evidence="6">
    <location>
        <begin position="14"/>
        <end position="33"/>
    </location>
</feature>
<feature type="transmembrane region" description="Helical" evidence="6">
    <location>
        <begin position="126"/>
        <end position="147"/>
    </location>
</feature>
<feature type="transmembrane region" description="Helical" evidence="6">
    <location>
        <begin position="176"/>
        <end position="196"/>
    </location>
</feature>
<dbReference type="PANTHER" id="PTHR33048">
    <property type="entry name" value="PTH11-LIKE INTEGRAL MEMBRANE PROTEIN (AFU_ORTHOLOGUE AFUA_5G11245)"/>
    <property type="match status" value="1"/>
</dbReference>
<dbReference type="InterPro" id="IPR049326">
    <property type="entry name" value="Rhodopsin_dom_fungi"/>
</dbReference>
<evidence type="ECO:0000256" key="5">
    <source>
        <dbReference type="ARBA" id="ARBA00038359"/>
    </source>
</evidence>
<sequence>MEPYRRDRSTEVKAINLTATCLMVIFAVWRLAVRFRINPRLGWSDYWLILAVVTGVVAHSWTLAAAYAGLGKVFVDPNDIAAAKKRVYYLIHIGGAMNMYAMFFVKISVCSYLLALDFSKIYRRIIYISIVLLVITGLFLPMIAHWVSCKPIEAIWDTSIKKKKCWPKIFNISVTYTQSAINVLTDLIYTAAPLIYLRRVKLTRYAQIGVRTVFALALLGTGISIAKPIFYAQHYAALRTTIEGNPNDTLFASVTTINLSNSENAACIVLACLPPLRRTFDNLLKRVLSKSVLESIGATNAQTHNFSLPTYESTKSDAENRCRGDTESAMGILEDAEFVEDHHGRIIKAADAKAAEVVYHE</sequence>
<proteinExistence type="inferred from homology"/>
<evidence type="ECO:0000256" key="1">
    <source>
        <dbReference type="ARBA" id="ARBA00004141"/>
    </source>
</evidence>
<keyword evidence="4 6" id="KW-0472">Membrane</keyword>